<dbReference type="PROSITE" id="PS00211">
    <property type="entry name" value="ABC_TRANSPORTER_1"/>
    <property type="match status" value="4"/>
</dbReference>
<reference evidence="19" key="1">
    <citation type="submission" date="2015-09" db="EMBL/GenBank/DDBJ databases">
        <authorList>
            <person name="Bertelli C."/>
        </authorList>
    </citation>
    <scope>NUCLEOTIDE SEQUENCE [LARGE SCALE GENOMIC DNA]</scope>
    <source>
        <strain evidence="19">KNic</strain>
    </source>
</reference>
<keyword evidence="8" id="KW-0863">Zinc-finger</keyword>
<evidence type="ECO:0000256" key="12">
    <source>
        <dbReference type="ARBA" id="ARBA00023125"/>
    </source>
</evidence>
<dbReference type="CDD" id="cd03271">
    <property type="entry name" value="ABC_UvrA_II"/>
    <property type="match status" value="1"/>
</dbReference>
<name>A0A0U5JF58_9BACT</name>
<evidence type="ECO:0000256" key="11">
    <source>
        <dbReference type="ARBA" id="ARBA00022881"/>
    </source>
</evidence>
<keyword evidence="6" id="KW-0227">DNA damage</keyword>
<organism evidence="18 19">
    <name type="scientific">Candidatus Protochlamydia naegleriophila</name>
    <dbReference type="NCBI Taxonomy" id="389348"/>
    <lineage>
        <taxon>Bacteria</taxon>
        <taxon>Pseudomonadati</taxon>
        <taxon>Chlamydiota</taxon>
        <taxon>Chlamydiia</taxon>
        <taxon>Parachlamydiales</taxon>
        <taxon>Parachlamydiaceae</taxon>
        <taxon>Candidatus Protochlamydia</taxon>
    </lineage>
</organism>
<keyword evidence="5" id="KW-0547">Nucleotide-binding</keyword>
<dbReference type="Pfam" id="PF17755">
    <property type="entry name" value="UvrA_DNA-bind"/>
    <property type="match status" value="1"/>
</dbReference>
<dbReference type="PANTHER" id="PTHR43152:SF3">
    <property type="entry name" value="UVRABC SYSTEM PROTEIN A"/>
    <property type="match status" value="1"/>
</dbReference>
<evidence type="ECO:0000256" key="8">
    <source>
        <dbReference type="ARBA" id="ARBA00022771"/>
    </source>
</evidence>
<keyword evidence="7" id="KW-0228">DNA excision</keyword>
<evidence type="ECO:0000256" key="13">
    <source>
        <dbReference type="ARBA" id="ARBA00023204"/>
    </source>
</evidence>
<dbReference type="InterPro" id="IPR003439">
    <property type="entry name" value="ABC_transporter-like_ATP-bd"/>
</dbReference>
<feature type="domain" description="ABC transporter" evidence="17">
    <location>
        <begin position="1567"/>
        <end position="1888"/>
    </location>
</feature>
<dbReference type="InterPro" id="IPR003593">
    <property type="entry name" value="AAA+_ATPase"/>
</dbReference>
<dbReference type="SMART" id="SM00382">
    <property type="entry name" value="AAA"/>
    <property type="match status" value="2"/>
</dbReference>
<dbReference type="GO" id="GO:0006289">
    <property type="term" value="P:nucleotide-excision repair"/>
    <property type="evidence" value="ECO:0007669"/>
    <property type="project" value="InterPro"/>
</dbReference>
<evidence type="ECO:0000313" key="18">
    <source>
        <dbReference type="EMBL" id="CUI17234.1"/>
    </source>
</evidence>
<dbReference type="InterPro" id="IPR017871">
    <property type="entry name" value="ABC_transporter-like_CS"/>
</dbReference>
<dbReference type="Gene3D" id="3.30.1490.20">
    <property type="entry name" value="ATP-grasp fold, A domain"/>
    <property type="match status" value="2"/>
</dbReference>
<dbReference type="EMBL" id="LN879502">
    <property type="protein sequence ID" value="CUI17234.1"/>
    <property type="molecule type" value="Genomic_DNA"/>
</dbReference>
<evidence type="ECO:0000256" key="5">
    <source>
        <dbReference type="ARBA" id="ARBA00022741"/>
    </source>
</evidence>
<feature type="domain" description="ABC transporter" evidence="17">
    <location>
        <begin position="596"/>
        <end position="930"/>
    </location>
</feature>
<evidence type="ECO:0000256" key="14">
    <source>
        <dbReference type="ARBA" id="ARBA00038000"/>
    </source>
</evidence>
<evidence type="ECO:0000256" key="9">
    <source>
        <dbReference type="ARBA" id="ARBA00022833"/>
    </source>
</evidence>
<accession>A0A0U5JF58</accession>
<dbReference type="GO" id="GO:0016887">
    <property type="term" value="F:ATP hydrolysis activity"/>
    <property type="evidence" value="ECO:0007669"/>
    <property type="project" value="InterPro"/>
</dbReference>
<dbReference type="InterPro" id="IPR027417">
    <property type="entry name" value="P-loop_NTPase"/>
</dbReference>
<comment type="similarity">
    <text evidence="14">Belongs to the ABC transporter superfamily. UvrA family.</text>
</comment>
<protein>
    <recommendedName>
        <fullName evidence="15">UvrABC system protein A</fullName>
    </recommendedName>
    <alternativeName>
        <fullName evidence="16">Excinuclease ABC subunit A</fullName>
    </alternativeName>
</protein>
<keyword evidence="10" id="KW-0067">ATP-binding</keyword>
<comment type="subcellular location">
    <subcellularLocation>
        <location evidence="1">Cytoplasm</location>
    </subcellularLocation>
</comment>
<dbReference type="STRING" id="389348.PNK_1625"/>
<dbReference type="Gene3D" id="1.10.8.280">
    <property type="entry name" value="ABC transporter ATPase domain-like"/>
    <property type="match status" value="2"/>
</dbReference>
<keyword evidence="3" id="KW-0479">Metal-binding</keyword>
<dbReference type="InterPro" id="IPR041102">
    <property type="entry name" value="UvrA_inter"/>
</dbReference>
<keyword evidence="12" id="KW-0238">DNA-binding</keyword>
<dbReference type="KEGG" id="pnl:PNK_1625"/>
<keyword evidence="19" id="KW-1185">Reference proteome</keyword>
<keyword evidence="4" id="KW-0677">Repeat</keyword>
<dbReference type="GO" id="GO:0005737">
    <property type="term" value="C:cytoplasm"/>
    <property type="evidence" value="ECO:0007669"/>
    <property type="project" value="UniProtKB-SubCell"/>
</dbReference>
<dbReference type="GO" id="GO:0008270">
    <property type="term" value="F:zinc ion binding"/>
    <property type="evidence" value="ECO:0007669"/>
    <property type="project" value="UniProtKB-KW"/>
</dbReference>
<evidence type="ECO:0000313" key="19">
    <source>
        <dbReference type="Proteomes" id="UP000069902"/>
    </source>
</evidence>
<keyword evidence="2" id="KW-0963">Cytoplasm</keyword>
<dbReference type="Gene3D" id="1.20.1580.10">
    <property type="entry name" value="ABC transporter ATPase like domain"/>
    <property type="match status" value="4"/>
</dbReference>
<dbReference type="Pfam" id="PF17760">
    <property type="entry name" value="UvrA_inter"/>
    <property type="match status" value="2"/>
</dbReference>
<dbReference type="InterPro" id="IPR004602">
    <property type="entry name" value="UvrA"/>
</dbReference>
<dbReference type="SUPFAM" id="SSF52540">
    <property type="entry name" value="P-loop containing nucleoside triphosphate hydrolases"/>
    <property type="match status" value="5"/>
</dbReference>
<sequence>MNNEKIILKKVRIHNLKSVDLTLEKNELVVFTGVSGSGKSSLAFDTIYTEGQRRYVESLSTFARRQLGELSKPDLEHASGISPTISIEQKTAGRNPRSTVGTLTEIYDYLRVLYARIGIPHCPISGEAVTPQSRERIIKSVQNLPLRTKIIVLAPYAKGKKAEFKEDFQELIRKGFMRARVDGILVNLTDELVLDGNVGHDVDVVIDRLTVESNAQSRIADSITQALQLGQGVCSVLDVDSQNEQLFSMHAYSPQSGLSYTSLEPHDFSFNSPSGMCPRCHGMGTIHEFDLEQIIDPNLSIADNCCSIASPYQTVRYGNIYDNLAEQYNFSVQTPWKKLSSSARKVYLYGTDKKWTRMHFVHPVTGARWTDHIQWKGVLHDAHTRFSEAKSENYRKKMQKLMSIQTCPECQGARLKAYPAATVLQGKRISELSAMTVADCSRFFEHLTLSTQDTLIAEELLKEIRQRLQFLLEVGLHYLTLDRTAPTLSGGEAQRVRLASQIGCGLVGITYILDEPSIGLHPRDNRKLIDTLKHLRDMGNTVIVVEHDEETIWEADRIVDFGPGAGVKGGKILINGDLTDLIESKESITGAYLTGKRQIDIPKKRRKPQKECLEIKGAKHHNLKSIDVKIPLGMFLAITGVSGSGKSSLITDILYPALSNELHGGEHQVGDHRGIKGIDNIDKVIAIDQSPIGRNPRSNPATYIKLFDEIRDLFCQLPESQARGYKPGRFSFNVKEGSCSQCEGMGMIKIDMDFMEDAWVDCPLCKTKRFDTETLSVLYKGKNIYDVLEMDVSEALEFFANIPAIKHKLETLSQVGMEYIKLGQASTTLSGGEAQRIKLAKELVRPATGKTLYILDEPTTGLHFHDIKHLLQVLHALVEKGNTVLVIEHNMDVVKTADWIIDLGPEGGDGGGEIVAIGHPEHIAKLESPTGHAVRHALYPHTEQKIEAALEMGKHRRKDKREREAHVIREITVTGAEQNNLKQVSVTIPREKITVCTGPSGSGKSSLAFETIYAEGQRRYIESLSPYARQFVKQMPKPKVGHVSGLSPAIAIEQKAHAGNPRSTVGTMTEVYDYLRVLFARLGIAHCPETGEVIKAISKELVVERILSFPEQEKLQILAPIELNKNEKFEELLLKLQRQGFLRIRLNGEFYNLEQEAIALIPFDRKRKNELFLVIDRLKADSSMKARIFEAVENATSIGDGKLVVMREKEDVPFNLSFAVESTGKSYPEITPHTFAFNTPEGMCPDCMGLGYQYGANLSHHADILSHSIIGLMRFLWQEEFSQAAFSFLELVLDKEGIDPYTPLKKLSTDHIQFLMQGPSEERWYTASNGIRYRWIGINHVLAKAGRSAVTEKREAIIPLLQEQTCLSCQGARLNPLARHVTIQDLSIHDVCSLPIEQTLNFIKKLKLQPQDKKLLEEVHTQLINRLNFLCEVGLHYLSLERRAPTLSGGEAQRIRLARQLGSGLTGVLYVLDEPTIGLHPRDNARLNAALKKLKDLGNTLLMVEHDPLTIATADYLLDFGPASGEHGGHITARGTLKQLQRSAHSLTGAYLSGKKSIPLPNKRRALDKGQLIIRNTSKNNLKAISVSIPTGALTCLTGVSGSGKSTLLQQVLLPALDRRANNDAVDVEGALVSGLSHFDKVISIDQDPIGHTVRSDVGTYVDVLSRIRDFFVSLPAAKMKGLQPKHFSYNHRKGMCTGCWGLGYRRVEMHFLPAVKVVCEDCQGLRLNPVSLEVTYAGKNLGQYLDTTVDEARIAFQNHPRIVRILDTLIAVGLGYLKLGQETASLSGGEAQRLKLSRELAKRSTGRTLYLLDEPTTGLHSDDIQKLLHVLHRLVDKGNTMIIIEHHLDMIKNADYIIDLGPEAGEKGGQIMGTGTPEQIAKLTSSWTGHYLKDVL</sequence>
<dbReference type="GO" id="GO:0009380">
    <property type="term" value="C:excinuclease repair complex"/>
    <property type="evidence" value="ECO:0007669"/>
    <property type="project" value="InterPro"/>
</dbReference>
<evidence type="ECO:0000256" key="10">
    <source>
        <dbReference type="ARBA" id="ARBA00022840"/>
    </source>
</evidence>
<evidence type="ECO:0000256" key="6">
    <source>
        <dbReference type="ARBA" id="ARBA00022763"/>
    </source>
</evidence>
<dbReference type="Gene3D" id="3.40.50.300">
    <property type="entry name" value="P-loop containing nucleotide triphosphate hydrolases"/>
    <property type="match status" value="4"/>
</dbReference>
<gene>
    <name evidence="18" type="primary">uvra3</name>
    <name evidence="18" type="ORF">PNK_1625</name>
</gene>
<keyword evidence="9" id="KW-0862">Zinc</keyword>
<keyword evidence="11" id="KW-0267">Excision nuclease</keyword>
<evidence type="ECO:0000256" key="15">
    <source>
        <dbReference type="ARBA" id="ARBA00039316"/>
    </source>
</evidence>
<proteinExistence type="inferred from homology"/>
<dbReference type="PATRIC" id="fig|389348.3.peg.1822"/>
<dbReference type="RefSeq" id="WP_059061379.1">
    <property type="nucleotide sequence ID" value="NZ_LN879502.1"/>
</dbReference>
<evidence type="ECO:0000256" key="16">
    <source>
        <dbReference type="ARBA" id="ARBA00042156"/>
    </source>
</evidence>
<evidence type="ECO:0000256" key="2">
    <source>
        <dbReference type="ARBA" id="ARBA00022490"/>
    </source>
</evidence>
<evidence type="ECO:0000256" key="3">
    <source>
        <dbReference type="ARBA" id="ARBA00022723"/>
    </source>
</evidence>
<evidence type="ECO:0000259" key="17">
    <source>
        <dbReference type="PROSITE" id="PS50893"/>
    </source>
</evidence>
<dbReference type="GO" id="GO:0003677">
    <property type="term" value="F:DNA binding"/>
    <property type="evidence" value="ECO:0007669"/>
    <property type="project" value="UniProtKB-KW"/>
</dbReference>
<evidence type="ECO:0000256" key="7">
    <source>
        <dbReference type="ARBA" id="ARBA00022769"/>
    </source>
</evidence>
<dbReference type="NCBIfam" id="NF001503">
    <property type="entry name" value="PRK00349.1"/>
    <property type="match status" value="1"/>
</dbReference>
<dbReference type="InParanoid" id="A0A0U5JF58"/>
<evidence type="ECO:0000256" key="1">
    <source>
        <dbReference type="ARBA" id="ARBA00004496"/>
    </source>
</evidence>
<dbReference type="GO" id="GO:0005524">
    <property type="term" value="F:ATP binding"/>
    <property type="evidence" value="ECO:0007669"/>
    <property type="project" value="UniProtKB-KW"/>
</dbReference>
<dbReference type="InterPro" id="IPR013815">
    <property type="entry name" value="ATP_grasp_subdomain_1"/>
</dbReference>
<dbReference type="Proteomes" id="UP000069902">
    <property type="component" value="Chromosome cPNK"/>
</dbReference>
<evidence type="ECO:0000256" key="4">
    <source>
        <dbReference type="ARBA" id="ARBA00022737"/>
    </source>
</evidence>
<dbReference type="PANTHER" id="PTHR43152">
    <property type="entry name" value="UVRABC SYSTEM PROTEIN A"/>
    <property type="match status" value="1"/>
</dbReference>
<keyword evidence="13" id="KW-0234">DNA repair</keyword>
<dbReference type="InterPro" id="IPR041552">
    <property type="entry name" value="UvrA_DNA-bd"/>
</dbReference>
<dbReference type="NCBIfam" id="TIGR00630">
    <property type="entry name" value="uvra"/>
    <property type="match status" value="2"/>
</dbReference>
<dbReference type="PROSITE" id="PS50893">
    <property type="entry name" value="ABC_TRANSPORTER_2"/>
    <property type="match status" value="2"/>
</dbReference>
<dbReference type="GO" id="GO:0004518">
    <property type="term" value="F:nuclease activity"/>
    <property type="evidence" value="ECO:0007669"/>
    <property type="project" value="UniProtKB-KW"/>
</dbReference>